<keyword evidence="2" id="KW-1185">Reference proteome</keyword>
<dbReference type="Proteomes" id="UP000474802">
    <property type="component" value="Unassembled WGS sequence"/>
</dbReference>
<reference evidence="1 2" key="1">
    <citation type="submission" date="2020-02" db="EMBL/GenBank/DDBJ databases">
        <authorList>
            <person name="Khan S.A."/>
            <person name="Jeon C.O."/>
            <person name="Chun B.H."/>
        </authorList>
    </citation>
    <scope>NUCLEOTIDE SEQUENCE [LARGE SCALE GENOMIC DNA]</scope>
    <source>
        <strain evidence="1 2">H239</strain>
    </source>
</reference>
<comment type="caution">
    <text evidence="1">The sequence shown here is derived from an EMBL/GenBank/DDBJ whole genome shotgun (WGS) entry which is preliminary data.</text>
</comment>
<dbReference type="EMBL" id="JAALFG010000001">
    <property type="protein sequence ID" value="NGP16524.1"/>
    <property type="molecule type" value="Genomic_DNA"/>
</dbReference>
<accession>A0A6M1SI44</accession>
<gene>
    <name evidence="1" type="ORF">G5575_01435</name>
</gene>
<protein>
    <recommendedName>
        <fullName evidence="3">DUF4435 domain-containing protein</fullName>
    </recommendedName>
</protein>
<organism evidence="1 2">
    <name type="scientific">Devosia aurantiaca</name>
    <dbReference type="NCBI Taxonomy" id="2714858"/>
    <lineage>
        <taxon>Bacteria</taxon>
        <taxon>Pseudomonadati</taxon>
        <taxon>Pseudomonadota</taxon>
        <taxon>Alphaproteobacteria</taxon>
        <taxon>Hyphomicrobiales</taxon>
        <taxon>Devosiaceae</taxon>
        <taxon>Devosia</taxon>
    </lineage>
</organism>
<proteinExistence type="predicted"/>
<reference evidence="1 2" key="2">
    <citation type="submission" date="2020-03" db="EMBL/GenBank/DDBJ databases">
        <title>Devosia chinhatensis sp. nov., isolated from a hexachlorocyclohexane (HCH) dump site in India.</title>
        <authorList>
            <person name="Kumar M."/>
            <person name="Lal R."/>
        </authorList>
    </citation>
    <scope>NUCLEOTIDE SEQUENCE [LARGE SCALE GENOMIC DNA]</scope>
    <source>
        <strain evidence="1 2">H239</strain>
    </source>
</reference>
<evidence type="ECO:0000313" key="1">
    <source>
        <dbReference type="EMBL" id="NGP16524.1"/>
    </source>
</evidence>
<dbReference type="RefSeq" id="WP_164532778.1">
    <property type="nucleotide sequence ID" value="NZ_JAALFG010000001.1"/>
</dbReference>
<sequence length="295" mass="32997">MPSLGQIGDTTALKHAYIRKVVVYVESQSDVKLFRTIVGTGFQQYIDFEVPPDGGTGCGPVRAAVEKYRPKNPQVFALLDGEASVDQEDGFARFVGTDAAIFSLPQSEGVLYLADHEAENILFRQSDIVAYIADQTRLEELGMRDPVEILDTISAIVDRQFEGALCKYASYLLKAKKKMDGVLSATHKNKLADDELLELLIKRVEKQNCDWETFKAELDQVRSHIVLHIESLGEDGELTTVWRLADGKLAFDTMRDAYSIPPTCEAPLARKIADTEYAERFRLDLFRLTDIDIAA</sequence>
<evidence type="ECO:0008006" key="3">
    <source>
        <dbReference type="Google" id="ProtNLM"/>
    </source>
</evidence>
<evidence type="ECO:0000313" key="2">
    <source>
        <dbReference type="Proteomes" id="UP000474802"/>
    </source>
</evidence>
<dbReference type="AlphaFoldDB" id="A0A6M1SI44"/>
<name>A0A6M1SI44_9HYPH</name>